<organism evidence="3 4">
    <name type="scientific">Cohnella nanjingensis</name>
    <dbReference type="NCBI Taxonomy" id="1387779"/>
    <lineage>
        <taxon>Bacteria</taxon>
        <taxon>Bacillati</taxon>
        <taxon>Bacillota</taxon>
        <taxon>Bacilli</taxon>
        <taxon>Bacillales</taxon>
        <taxon>Paenibacillaceae</taxon>
        <taxon>Cohnella</taxon>
    </lineage>
</organism>
<dbReference type="PANTHER" id="PTHR43649:SF17">
    <property type="entry name" value="ABC TRANSPORTER SOLUTE BINDING PROTEIN-SUGAR TRANSPORT"/>
    <property type="match status" value="1"/>
</dbReference>
<feature type="domain" description="DUF3502" evidence="2">
    <location>
        <begin position="429"/>
        <end position="497"/>
    </location>
</feature>
<feature type="signal peptide" evidence="1">
    <location>
        <begin position="1"/>
        <end position="20"/>
    </location>
</feature>
<dbReference type="EMBL" id="JACJVP010000025">
    <property type="protein sequence ID" value="MBB6672222.1"/>
    <property type="molecule type" value="Genomic_DNA"/>
</dbReference>
<dbReference type="Pfam" id="PF12010">
    <property type="entry name" value="DUF3502"/>
    <property type="match status" value="1"/>
</dbReference>
<gene>
    <name evidence="3" type="ORF">H7C19_16195</name>
</gene>
<accession>A0A7X0RR90</accession>
<feature type="chain" id="PRO_5038526763" evidence="1">
    <location>
        <begin position="21"/>
        <end position="503"/>
    </location>
</feature>
<dbReference type="PROSITE" id="PS51257">
    <property type="entry name" value="PROKAR_LIPOPROTEIN"/>
    <property type="match status" value="1"/>
</dbReference>
<evidence type="ECO:0000259" key="2">
    <source>
        <dbReference type="Pfam" id="PF12010"/>
    </source>
</evidence>
<proteinExistence type="predicted"/>
<dbReference type="Gene3D" id="3.40.190.10">
    <property type="entry name" value="Periplasmic binding protein-like II"/>
    <property type="match status" value="2"/>
</dbReference>
<dbReference type="InterPro" id="IPR022627">
    <property type="entry name" value="DUF3502"/>
</dbReference>
<dbReference type="SUPFAM" id="SSF53850">
    <property type="entry name" value="Periplasmic binding protein-like II"/>
    <property type="match status" value="1"/>
</dbReference>
<dbReference type="RefSeq" id="WP_185143690.1">
    <property type="nucleotide sequence ID" value="NZ_JACJVP010000025.1"/>
</dbReference>
<evidence type="ECO:0000313" key="3">
    <source>
        <dbReference type="EMBL" id="MBB6672222.1"/>
    </source>
</evidence>
<sequence>MKRARYMGIVLLGLAMLATACGSGSGGTASPSASGGASAPASASGGDGALPEVTLTWYYGVAQVSPDQQLIEDEVNKIIKPKINATVKLKPIDFGSYTTKLNTASAAGEKFDLVWTANWAFNYDENVKKGAFLPLDELIDKYAPETKQAIPQFTWDATKHQGKIYAVPNYQTVISRYGINVIKEYADKYGLDTSKVKRYEDLEPFFEQVKKNEPGIVPFMLVGPLTKFHPFFYGYDDYGVKIGDESYKTNSMEESPEYKQFVELMHRWFEKGYINEDASTVKQIDSSYNGKFAASIEYTMKPGYEAEIKAKNGGRDIVGIPLTDVTTTRTSNIATLTAISRTSKNPERAMMLLELVNTDSKLFNLLSFGLEGKHYDKLNDNTVKTKPNGGYIASNWVFGNVFNGYLIEGQAPDTWEVTKKLNESAVVQPTFGFNFDDTSVKAENANVAAIRAEYEPLLFTGTVDPAEYLPQYLDKLKKAGSEKIQAELQRQLDAWVAEKKKNG</sequence>
<dbReference type="AlphaFoldDB" id="A0A7X0RR90"/>
<name>A0A7X0RR90_9BACL</name>
<dbReference type="PANTHER" id="PTHR43649">
    <property type="entry name" value="ARABINOSE-BINDING PROTEIN-RELATED"/>
    <property type="match status" value="1"/>
</dbReference>
<keyword evidence="1" id="KW-0732">Signal</keyword>
<reference evidence="3 4" key="1">
    <citation type="submission" date="2020-08" db="EMBL/GenBank/DDBJ databases">
        <title>Cohnella phylogeny.</title>
        <authorList>
            <person name="Dunlap C."/>
        </authorList>
    </citation>
    <scope>NUCLEOTIDE SEQUENCE [LARGE SCALE GENOMIC DNA]</scope>
    <source>
        <strain evidence="3 4">DSM 28246</strain>
    </source>
</reference>
<dbReference type="InterPro" id="IPR050490">
    <property type="entry name" value="Bact_solute-bd_prot1"/>
</dbReference>
<protein>
    <submittedName>
        <fullName evidence="3">ABC transporter substrate-binding protein</fullName>
    </submittedName>
</protein>
<keyword evidence="4" id="KW-1185">Reference proteome</keyword>
<comment type="caution">
    <text evidence="3">The sequence shown here is derived from an EMBL/GenBank/DDBJ whole genome shotgun (WGS) entry which is preliminary data.</text>
</comment>
<evidence type="ECO:0000256" key="1">
    <source>
        <dbReference type="SAM" id="SignalP"/>
    </source>
</evidence>
<dbReference type="Proteomes" id="UP000547209">
    <property type="component" value="Unassembled WGS sequence"/>
</dbReference>
<evidence type="ECO:0000313" key="4">
    <source>
        <dbReference type="Proteomes" id="UP000547209"/>
    </source>
</evidence>